<gene>
    <name evidence="7" type="ORF">MNBD_GAMMA24-358</name>
</gene>
<reference evidence="7" key="1">
    <citation type="submission" date="2018-06" db="EMBL/GenBank/DDBJ databases">
        <authorList>
            <person name="Zhirakovskaya E."/>
        </authorList>
    </citation>
    <scope>NUCLEOTIDE SEQUENCE</scope>
</reference>
<feature type="transmembrane region" description="Helical" evidence="6">
    <location>
        <begin position="197"/>
        <end position="222"/>
    </location>
</feature>
<feature type="transmembrane region" description="Helical" evidence="6">
    <location>
        <begin position="156"/>
        <end position="176"/>
    </location>
</feature>
<dbReference type="InterPro" id="IPR002549">
    <property type="entry name" value="AI-2E-like"/>
</dbReference>
<comment type="similarity">
    <text evidence="2">Belongs to the autoinducer-2 exporter (AI-2E) (TC 2.A.86) family.</text>
</comment>
<dbReference type="Pfam" id="PF01594">
    <property type="entry name" value="AI-2E_transport"/>
    <property type="match status" value="1"/>
</dbReference>
<feature type="transmembrane region" description="Helical" evidence="6">
    <location>
        <begin position="12"/>
        <end position="31"/>
    </location>
</feature>
<sequence length="320" mass="34425">MSEILPGDGQKQSLILLLLALAALVVIIAGMRAITPILVPFLLSVFIAVACRSPMAWLTRHKVPPALAVLVVITGLVIAFFLTALFVGSSLSDFSRSLPQYQDRLHGLTQTLLATLQKLGMDTASLNLENIINPAAAMQLVQALLGGLGQVLSNTFLILLTVVFILLESSSFAAKLHAMTGDTEKSMARFRRFISGVNHYIAIKSLVSLATAVIVAFSLMLIGVDYPVLWGFLAFLLNFIPNIGSIIAAVPAILLALIQLGMGAAGATALVYLLVNFIIGNFVEPRLLGRGIGLSTLVVFLSLIFWGWCWARWGCCYPYP</sequence>
<dbReference type="GO" id="GO:0055085">
    <property type="term" value="P:transmembrane transport"/>
    <property type="evidence" value="ECO:0007669"/>
    <property type="project" value="TreeGrafter"/>
</dbReference>
<evidence type="ECO:0000256" key="2">
    <source>
        <dbReference type="ARBA" id="ARBA00009773"/>
    </source>
</evidence>
<protein>
    <submittedName>
        <fullName evidence="7">Uncharacterized UPF0118 membrane protein</fullName>
    </submittedName>
</protein>
<feature type="transmembrane region" description="Helical" evidence="6">
    <location>
        <begin position="291"/>
        <end position="311"/>
    </location>
</feature>
<dbReference type="PANTHER" id="PTHR21716:SF64">
    <property type="entry name" value="AI-2 TRANSPORT PROTEIN TQSA"/>
    <property type="match status" value="1"/>
</dbReference>
<evidence type="ECO:0000256" key="6">
    <source>
        <dbReference type="SAM" id="Phobius"/>
    </source>
</evidence>
<dbReference type="PANTHER" id="PTHR21716">
    <property type="entry name" value="TRANSMEMBRANE PROTEIN"/>
    <property type="match status" value="1"/>
</dbReference>
<evidence type="ECO:0000256" key="4">
    <source>
        <dbReference type="ARBA" id="ARBA00022989"/>
    </source>
</evidence>
<dbReference type="EMBL" id="UOFZ01000148">
    <property type="protein sequence ID" value="VAX13966.1"/>
    <property type="molecule type" value="Genomic_DNA"/>
</dbReference>
<comment type="subcellular location">
    <subcellularLocation>
        <location evidence="1">Membrane</location>
        <topology evidence="1">Multi-pass membrane protein</topology>
    </subcellularLocation>
</comment>
<keyword evidence="3 6" id="KW-0812">Transmembrane</keyword>
<dbReference type="AlphaFoldDB" id="A0A3B1B6N1"/>
<keyword evidence="4 6" id="KW-1133">Transmembrane helix</keyword>
<feature type="transmembrane region" description="Helical" evidence="6">
    <location>
        <begin position="257"/>
        <end position="279"/>
    </location>
</feature>
<proteinExistence type="inferred from homology"/>
<dbReference type="GO" id="GO:0016020">
    <property type="term" value="C:membrane"/>
    <property type="evidence" value="ECO:0007669"/>
    <property type="project" value="UniProtKB-SubCell"/>
</dbReference>
<accession>A0A3B1B6N1</accession>
<feature type="transmembrane region" description="Helical" evidence="6">
    <location>
        <begin position="37"/>
        <end position="55"/>
    </location>
</feature>
<evidence type="ECO:0000256" key="3">
    <source>
        <dbReference type="ARBA" id="ARBA00022692"/>
    </source>
</evidence>
<name>A0A3B1B6N1_9ZZZZ</name>
<feature type="transmembrane region" description="Helical" evidence="6">
    <location>
        <begin position="67"/>
        <end position="88"/>
    </location>
</feature>
<evidence type="ECO:0000256" key="5">
    <source>
        <dbReference type="ARBA" id="ARBA00023136"/>
    </source>
</evidence>
<organism evidence="7">
    <name type="scientific">hydrothermal vent metagenome</name>
    <dbReference type="NCBI Taxonomy" id="652676"/>
    <lineage>
        <taxon>unclassified sequences</taxon>
        <taxon>metagenomes</taxon>
        <taxon>ecological metagenomes</taxon>
    </lineage>
</organism>
<evidence type="ECO:0000313" key="7">
    <source>
        <dbReference type="EMBL" id="VAX13966.1"/>
    </source>
</evidence>
<keyword evidence="5 6" id="KW-0472">Membrane</keyword>
<feature type="transmembrane region" description="Helical" evidence="6">
    <location>
        <begin position="228"/>
        <end position="250"/>
    </location>
</feature>
<evidence type="ECO:0000256" key="1">
    <source>
        <dbReference type="ARBA" id="ARBA00004141"/>
    </source>
</evidence>